<keyword evidence="1" id="KW-0472">Membrane</keyword>
<feature type="transmembrane region" description="Helical" evidence="1">
    <location>
        <begin position="109"/>
        <end position="130"/>
    </location>
</feature>
<feature type="transmembrane region" description="Helical" evidence="1">
    <location>
        <begin position="6"/>
        <end position="28"/>
    </location>
</feature>
<feature type="transmembrane region" description="Helical" evidence="1">
    <location>
        <begin position="142"/>
        <end position="175"/>
    </location>
</feature>
<feature type="transmembrane region" description="Helical" evidence="1">
    <location>
        <begin position="378"/>
        <end position="396"/>
    </location>
</feature>
<comment type="caution">
    <text evidence="2">The sequence shown here is derived from an EMBL/GenBank/DDBJ whole genome shotgun (WGS) entry which is preliminary data.</text>
</comment>
<feature type="transmembrane region" description="Helical" evidence="1">
    <location>
        <begin position="349"/>
        <end position="366"/>
    </location>
</feature>
<keyword evidence="1" id="KW-1133">Transmembrane helix</keyword>
<feature type="transmembrane region" description="Helical" evidence="1">
    <location>
        <begin position="318"/>
        <end position="337"/>
    </location>
</feature>
<keyword evidence="1" id="KW-0812">Transmembrane</keyword>
<reference evidence="2" key="1">
    <citation type="submission" date="2016-11" db="EMBL/GenBank/DDBJ databases">
        <title>Draft Genome Sequence of Marinobacter hydrocarbonoclasticus strain STW2, a polyaromatic aromatic hydrocarbon degrading and denitrifying bacterium from rhizosphere of Seagrass Enhalus acodoides.</title>
        <authorList>
            <person name="Ling J."/>
            <person name="Dong J."/>
        </authorList>
    </citation>
    <scope>NUCLEOTIDE SEQUENCE [LARGE SCALE GENOMIC DNA]</scope>
    <source>
        <strain evidence="2">STW2</strain>
    </source>
</reference>
<evidence type="ECO:0008006" key="4">
    <source>
        <dbReference type="Google" id="ProtNLM"/>
    </source>
</evidence>
<organism evidence="2 3">
    <name type="scientific">Marinobacter nauticus</name>
    <name type="common">Marinobacter hydrocarbonoclasticus</name>
    <name type="synonym">Marinobacter aquaeolei</name>
    <dbReference type="NCBI Taxonomy" id="2743"/>
    <lineage>
        <taxon>Bacteria</taxon>
        <taxon>Pseudomonadati</taxon>
        <taxon>Pseudomonadota</taxon>
        <taxon>Gammaproteobacteria</taxon>
        <taxon>Pseudomonadales</taxon>
        <taxon>Marinobacteraceae</taxon>
        <taxon>Marinobacter</taxon>
    </lineage>
</organism>
<sequence>MDHLVSIFLILAAGLPIAFLSAINRWIFLPVLLAFSSRVATAILHRYVVPLPQGSADALAFDRVAISWASQYGCTGFFEHYNPSASYVYSSVIATIYACVDYVPFSVQIINVLMGVYGIIFLVFATKEVWGERYARRVGVILALFPFLIIFSSVGLRETFIFLGFSLGIYFLVLFHNSRGIIFFILSVIMFQFSALFHGAMALAIGALFLGLSWKPLMKPNKTKQQFGLALIAFLTMMALMVFGAIYAYANLSLHKLGSLEQLDVDQIANIAASRSQGSAAYLSGFQINSFTDFVIQSPIRLVYFLFSPFPWNISHPLHLMGLFDGLFYMFVFYLCFKYRKRVFEHPATLQILIIVLVLAFAFSFGTSNFGTATRHRAKFALAMLVIVAPCFYSSFRKRSN</sequence>
<dbReference type="RefSeq" id="WP_072676826.1">
    <property type="nucleotide sequence ID" value="NZ_MPKY01000001.1"/>
</dbReference>
<protein>
    <recommendedName>
        <fullName evidence="4">Glycosyltransferase RgtA/B/C/D-like domain-containing protein</fullName>
    </recommendedName>
</protein>
<name>A0A1M2UX36_MARNT</name>
<dbReference type="Proteomes" id="UP000183986">
    <property type="component" value="Unassembled WGS sequence"/>
</dbReference>
<dbReference type="AlphaFoldDB" id="A0A1M2UX36"/>
<dbReference type="EMBL" id="MPKY01000001">
    <property type="protein sequence ID" value="OJS99857.1"/>
    <property type="molecule type" value="Genomic_DNA"/>
</dbReference>
<evidence type="ECO:0000313" key="2">
    <source>
        <dbReference type="EMBL" id="OJS99857.1"/>
    </source>
</evidence>
<evidence type="ECO:0000256" key="1">
    <source>
        <dbReference type="SAM" id="Phobius"/>
    </source>
</evidence>
<gene>
    <name evidence="2" type="ORF">BEE62_07000</name>
</gene>
<proteinExistence type="predicted"/>
<keyword evidence="3" id="KW-1185">Reference proteome</keyword>
<feature type="transmembrane region" description="Helical" evidence="1">
    <location>
        <begin position="181"/>
        <end position="214"/>
    </location>
</feature>
<dbReference type="OrthoDB" id="5787206at2"/>
<evidence type="ECO:0000313" key="3">
    <source>
        <dbReference type="Proteomes" id="UP000183986"/>
    </source>
</evidence>
<feature type="transmembrane region" description="Helical" evidence="1">
    <location>
        <begin position="226"/>
        <end position="250"/>
    </location>
</feature>
<accession>A0A1M2UX36</accession>